<protein>
    <submittedName>
        <fullName evidence="3">Uncharacterized protein</fullName>
    </submittedName>
</protein>
<evidence type="ECO:0000256" key="2">
    <source>
        <dbReference type="SAM" id="Phobius"/>
    </source>
</evidence>
<name>A0ABP1QXQ5_9HEXA</name>
<keyword evidence="2" id="KW-0812">Transmembrane</keyword>
<comment type="caution">
    <text evidence="3">The sequence shown here is derived from an EMBL/GenBank/DDBJ whole genome shotgun (WGS) entry which is preliminary data.</text>
</comment>
<proteinExistence type="predicted"/>
<feature type="transmembrane region" description="Helical" evidence="2">
    <location>
        <begin position="381"/>
        <end position="399"/>
    </location>
</feature>
<accession>A0ABP1QXQ5</accession>
<feature type="region of interest" description="Disordered" evidence="1">
    <location>
        <begin position="84"/>
        <end position="103"/>
    </location>
</feature>
<evidence type="ECO:0000313" key="4">
    <source>
        <dbReference type="Proteomes" id="UP001642540"/>
    </source>
</evidence>
<organism evidence="3 4">
    <name type="scientific">Orchesella dallaii</name>
    <dbReference type="NCBI Taxonomy" id="48710"/>
    <lineage>
        <taxon>Eukaryota</taxon>
        <taxon>Metazoa</taxon>
        <taxon>Ecdysozoa</taxon>
        <taxon>Arthropoda</taxon>
        <taxon>Hexapoda</taxon>
        <taxon>Collembola</taxon>
        <taxon>Entomobryomorpha</taxon>
        <taxon>Entomobryoidea</taxon>
        <taxon>Orchesellidae</taxon>
        <taxon>Orchesellinae</taxon>
        <taxon>Orchesella</taxon>
    </lineage>
</organism>
<keyword evidence="4" id="KW-1185">Reference proteome</keyword>
<dbReference type="Proteomes" id="UP001642540">
    <property type="component" value="Unassembled WGS sequence"/>
</dbReference>
<dbReference type="EMBL" id="CAXLJM020000049">
    <property type="protein sequence ID" value="CAL8114086.1"/>
    <property type="molecule type" value="Genomic_DNA"/>
</dbReference>
<feature type="compositionally biased region" description="Low complexity" evidence="1">
    <location>
        <begin position="94"/>
        <end position="103"/>
    </location>
</feature>
<evidence type="ECO:0000256" key="1">
    <source>
        <dbReference type="SAM" id="MobiDB-lite"/>
    </source>
</evidence>
<sequence length="559" mass="64531">MRIPCEILFVELLFVFVKTNSSKFFEKIIFDNEQECSVHVSAEKVIFEDLADDLGRFLFTRQTTASYIPVTLLLYDNKNLTHADSEEDYDSDESNQYNSTTTTSSINSPCSINFLFLQDVKVLKVSLLQPAYANIDNTFFVSLIWNTTLQADLINGVLFDSLEEELIEMLPQKILFIKDTPGSTIQWSVICYFCDIHILWRNETLTNLDDAENSFFNLNSQGYGKLAHIKAATKLIHDVHCEAAYYCAKTSIGECDDGKITLQVIERQLNITFEEIYDYYENSDIFVPLVLGQNMNPVELHSSRSQFIRQSERAGLFFYCTFLKDQMYEKHSWWFFLEPFDYYVWCAILCVFIVISVIHRDIRFGLDVFVSFLNQRLQIKWTKFASGFTIVITVITIVYQDTVTSSFIAPPGQKVFKKVSELLTFGYRYVIPSSQYIPVLAGLAGSKFRKLTGKDFSAETNLVVEPSIDQFNINITTRMFKTLAELKGTIVIYNEMKIYLKRHKLGTRENQYPGGVNCHIVPEIFDILQFNWITRGILAIRVIKLLNHWFEAGMTAVYP</sequence>
<gene>
    <name evidence="3" type="ORF">ODALV1_LOCUS16305</name>
</gene>
<keyword evidence="2" id="KW-1133">Transmembrane helix</keyword>
<keyword evidence="2" id="KW-0472">Membrane</keyword>
<evidence type="ECO:0000313" key="3">
    <source>
        <dbReference type="EMBL" id="CAL8114086.1"/>
    </source>
</evidence>
<reference evidence="3 4" key="1">
    <citation type="submission" date="2024-08" db="EMBL/GenBank/DDBJ databases">
        <authorList>
            <person name="Cucini C."/>
            <person name="Frati F."/>
        </authorList>
    </citation>
    <scope>NUCLEOTIDE SEQUENCE [LARGE SCALE GENOMIC DNA]</scope>
</reference>
<feature type="transmembrane region" description="Helical" evidence="2">
    <location>
        <begin position="342"/>
        <end position="360"/>
    </location>
</feature>